<dbReference type="SUPFAM" id="SSF51445">
    <property type="entry name" value="(Trans)glycosidases"/>
    <property type="match status" value="1"/>
</dbReference>
<evidence type="ECO:0000259" key="1">
    <source>
        <dbReference type="PROSITE" id="PS51910"/>
    </source>
</evidence>
<dbReference type="Gene3D" id="3.10.50.10">
    <property type="match status" value="1"/>
</dbReference>
<dbReference type="SUPFAM" id="SSF54556">
    <property type="entry name" value="Chitinase insertion domain"/>
    <property type="match status" value="1"/>
</dbReference>
<keyword evidence="2" id="KW-1185">Reference proteome</keyword>
<dbReference type="PANTHER" id="PTHR11177:SF248">
    <property type="entry name" value="CHITOTRIOSIDASE-1"/>
    <property type="match status" value="1"/>
</dbReference>
<name>A0ABM1JQD8_GEKJA</name>
<gene>
    <name evidence="3" type="primary">LOC107107840</name>
</gene>
<sequence>MTNHHERMERVYVLNEYKVMLKQQASLQPNSSEDGSPCKMVCYVTMWAQYRSNPAKFSPEDINPDLCTHIVFAFAIIRKNHLSCDGWNEESVLFSQIQALKKRNPALLTLLAVGGNRFGTAFSPMLSTAATRKSFIDSAIPILRISGFDGIELHFEYPGCRGSPPKDKHRFTLLTKEMTAAFEKEARETGNTKLLLTAAVGAQKEIIDAAYEVNKLSNHLDYISVMAYNFHDGFSDRVTRHNSPLYAGNHSEESPHSSCKFAMLYWIQKGAPAYKLLMGFASYGRTFKISTRNTSVGAPASGSAHPGHYTHEAGFLSYYEICNFIKHGATVQWLDDQKVPYAYRGLTWVGYDNKKSFGYKAHFVKKHKLGGGSIWAMDLDDFRGTFCNEGPYPLTRELKRLLEGNDVYHPSTNCCPSNFYHPSTIHCPSDFYHPSTIYHSSNFYHHWTVHHHSNFYHPSTLHHPSNFYQPSTVHCSSKFYHPSTIYHHSNFCCPSTIHHSSNFYHPSTFNNFWYRILCKKTQWQLLLSI</sequence>
<dbReference type="Pfam" id="PF00704">
    <property type="entry name" value="Glyco_hydro_18"/>
    <property type="match status" value="1"/>
</dbReference>
<dbReference type="InterPro" id="IPR050314">
    <property type="entry name" value="Glycosyl_Hydrlase_18"/>
</dbReference>
<evidence type="ECO:0000313" key="3">
    <source>
        <dbReference type="RefSeq" id="XP_015263675.1"/>
    </source>
</evidence>
<reference evidence="3" key="1">
    <citation type="submission" date="2025-08" db="UniProtKB">
        <authorList>
            <consortium name="RefSeq"/>
        </authorList>
    </citation>
    <scope>IDENTIFICATION</scope>
</reference>
<dbReference type="Proteomes" id="UP000694871">
    <property type="component" value="Unplaced"/>
</dbReference>
<dbReference type="InterPro" id="IPR029070">
    <property type="entry name" value="Chitinase_insertion_sf"/>
</dbReference>
<dbReference type="InterPro" id="IPR011583">
    <property type="entry name" value="Chitinase_II/V-like_cat"/>
</dbReference>
<dbReference type="PROSITE" id="PS51910">
    <property type="entry name" value="GH18_2"/>
    <property type="match status" value="1"/>
</dbReference>
<dbReference type="SMART" id="SM00636">
    <property type="entry name" value="Glyco_18"/>
    <property type="match status" value="1"/>
</dbReference>
<dbReference type="GeneID" id="107107840"/>
<organism evidence="2 3">
    <name type="scientific">Gekko japonicus</name>
    <name type="common">Schlegel's Japanese gecko</name>
    <dbReference type="NCBI Taxonomy" id="146911"/>
    <lineage>
        <taxon>Eukaryota</taxon>
        <taxon>Metazoa</taxon>
        <taxon>Chordata</taxon>
        <taxon>Craniata</taxon>
        <taxon>Vertebrata</taxon>
        <taxon>Euteleostomi</taxon>
        <taxon>Lepidosauria</taxon>
        <taxon>Squamata</taxon>
        <taxon>Bifurcata</taxon>
        <taxon>Gekkota</taxon>
        <taxon>Gekkonidae</taxon>
        <taxon>Gekkoninae</taxon>
        <taxon>Gekko</taxon>
    </lineage>
</organism>
<dbReference type="RefSeq" id="XP_015263675.1">
    <property type="nucleotide sequence ID" value="XM_015408189.1"/>
</dbReference>
<feature type="domain" description="GH18" evidence="1">
    <location>
        <begin position="38"/>
        <end position="405"/>
    </location>
</feature>
<protein>
    <submittedName>
        <fullName evidence="3">Chitotriosidase-1-like</fullName>
    </submittedName>
</protein>
<evidence type="ECO:0000313" key="2">
    <source>
        <dbReference type="Proteomes" id="UP000694871"/>
    </source>
</evidence>
<dbReference type="InterPro" id="IPR001223">
    <property type="entry name" value="Glyco_hydro18_cat"/>
</dbReference>
<dbReference type="Gene3D" id="3.20.20.80">
    <property type="entry name" value="Glycosidases"/>
    <property type="match status" value="1"/>
</dbReference>
<dbReference type="CDD" id="cd02872">
    <property type="entry name" value="GH18_chitolectin_chitotriosidase"/>
    <property type="match status" value="1"/>
</dbReference>
<accession>A0ABM1JQD8</accession>
<proteinExistence type="predicted"/>
<dbReference type="InterPro" id="IPR017853">
    <property type="entry name" value="GH"/>
</dbReference>
<dbReference type="PANTHER" id="PTHR11177">
    <property type="entry name" value="CHITINASE"/>
    <property type="match status" value="1"/>
</dbReference>